<proteinExistence type="predicted"/>
<dbReference type="Pfam" id="PF22391">
    <property type="entry name" value="DUF6975"/>
    <property type="match status" value="1"/>
</dbReference>
<reference evidence="1" key="1">
    <citation type="journal article" date="2014" name="Int. J. Syst. Evol. Microbiol.">
        <title>Complete genome sequence of Corynebacterium casei LMG S-19264T (=DSM 44701T), isolated from a smear-ripened cheese.</title>
        <authorList>
            <consortium name="US DOE Joint Genome Institute (JGI-PGF)"/>
            <person name="Walter F."/>
            <person name="Albersmeier A."/>
            <person name="Kalinowski J."/>
            <person name="Ruckert C."/>
        </authorList>
    </citation>
    <scope>NUCLEOTIDE SEQUENCE</scope>
    <source>
        <strain evidence="1">CGMCC 1.15330</strain>
    </source>
</reference>
<evidence type="ECO:0000313" key="1">
    <source>
        <dbReference type="EMBL" id="GGB33844.1"/>
    </source>
</evidence>
<keyword evidence="2" id="KW-1185">Reference proteome</keyword>
<accession>A0A916WVG4</accession>
<name>A0A916WVG4_9SPHN</name>
<dbReference type="Proteomes" id="UP000623067">
    <property type="component" value="Unassembled WGS sequence"/>
</dbReference>
<sequence>MDTALDRSPPDAAGTLAALVATEGCHAHPHVARLLGGRAAGRDLADAVHALCIVHGRHPDMIEEANEHCAQPDACGWLTVASGGFAGERAALVQLTAAVGPLPSTPGQAESEAALAGIRHALSMLARSDRSGCATGAAAALVADWHAARAVMQAAARHCGIELADPALPSDGVTGTAMAMLGGTPLLERALVFGARQLLAQNRGLWDLLAARASARDRG</sequence>
<reference evidence="1" key="2">
    <citation type="submission" date="2020-09" db="EMBL/GenBank/DDBJ databases">
        <authorList>
            <person name="Sun Q."/>
            <person name="Zhou Y."/>
        </authorList>
    </citation>
    <scope>NUCLEOTIDE SEQUENCE</scope>
    <source>
        <strain evidence="1">CGMCC 1.15330</strain>
    </source>
</reference>
<dbReference type="EMBL" id="BMIH01000003">
    <property type="protein sequence ID" value="GGB33844.1"/>
    <property type="molecule type" value="Genomic_DNA"/>
</dbReference>
<gene>
    <name evidence="1" type="ORF">GCM10011380_24150</name>
</gene>
<evidence type="ECO:0000313" key="2">
    <source>
        <dbReference type="Proteomes" id="UP000623067"/>
    </source>
</evidence>
<organism evidence="1 2">
    <name type="scientific">Sphingomonas metalli</name>
    <dbReference type="NCBI Taxonomy" id="1779358"/>
    <lineage>
        <taxon>Bacteria</taxon>
        <taxon>Pseudomonadati</taxon>
        <taxon>Pseudomonadota</taxon>
        <taxon>Alphaproteobacteria</taxon>
        <taxon>Sphingomonadales</taxon>
        <taxon>Sphingomonadaceae</taxon>
        <taxon>Sphingomonas</taxon>
    </lineage>
</organism>
<comment type="caution">
    <text evidence="1">The sequence shown here is derived from an EMBL/GenBank/DDBJ whole genome shotgun (WGS) entry which is preliminary data.</text>
</comment>
<protein>
    <submittedName>
        <fullName evidence="1">Uncharacterized protein</fullName>
    </submittedName>
</protein>
<dbReference type="AlphaFoldDB" id="A0A916WVG4"/>
<dbReference type="InterPro" id="IPR054248">
    <property type="entry name" value="DUF6975"/>
</dbReference>
<dbReference type="RefSeq" id="WP_188659030.1">
    <property type="nucleotide sequence ID" value="NZ_BMIH01000003.1"/>
</dbReference>